<sequence>MSLLVRADNGSQWQTIGIEKLSFESTAKVLLISEELAEKLLRKGDLWRSVSPPKTVKDEFGVNHVCKNAIKISYRWGNETSTQDAKVYVSSRVKQTPRPNGKNVKATVQLLVPDSFAPLETDSAPTVQPIYHLPPQTQEDKDRQQKSNSLADKAHTDAMTESHTKKEKRFEEAWKKPANVTTR</sequence>
<feature type="region of interest" description="Disordered" evidence="1">
    <location>
        <begin position="126"/>
        <end position="183"/>
    </location>
</feature>
<protein>
    <submittedName>
        <fullName evidence="2">Uncharacterized protein</fullName>
    </submittedName>
</protein>
<evidence type="ECO:0000313" key="2">
    <source>
        <dbReference type="EMBL" id="KAJ9604651.1"/>
    </source>
</evidence>
<dbReference type="AlphaFoldDB" id="A0AA38X0P8"/>
<proteinExistence type="predicted"/>
<name>A0AA38X0P8_9EURO</name>
<accession>A0AA38X0P8</accession>
<feature type="compositionally biased region" description="Basic and acidic residues" evidence="1">
    <location>
        <begin position="152"/>
        <end position="175"/>
    </location>
</feature>
<gene>
    <name evidence="2" type="ORF">H2200_010765</name>
</gene>
<dbReference type="EMBL" id="JAPDRK010000018">
    <property type="protein sequence ID" value="KAJ9604651.1"/>
    <property type="molecule type" value="Genomic_DNA"/>
</dbReference>
<organism evidence="2 3">
    <name type="scientific">Cladophialophora chaetospira</name>
    <dbReference type="NCBI Taxonomy" id="386627"/>
    <lineage>
        <taxon>Eukaryota</taxon>
        <taxon>Fungi</taxon>
        <taxon>Dikarya</taxon>
        <taxon>Ascomycota</taxon>
        <taxon>Pezizomycotina</taxon>
        <taxon>Eurotiomycetes</taxon>
        <taxon>Chaetothyriomycetidae</taxon>
        <taxon>Chaetothyriales</taxon>
        <taxon>Herpotrichiellaceae</taxon>
        <taxon>Cladophialophora</taxon>
    </lineage>
</organism>
<evidence type="ECO:0000256" key="1">
    <source>
        <dbReference type="SAM" id="MobiDB-lite"/>
    </source>
</evidence>
<reference evidence="2" key="1">
    <citation type="submission" date="2022-10" db="EMBL/GenBank/DDBJ databases">
        <title>Culturing micro-colonial fungi from biological soil crusts in the Mojave desert and describing Neophaeococcomyces mojavensis, and introducing the new genera and species Taxawa tesnikishii.</title>
        <authorList>
            <person name="Kurbessoian T."/>
            <person name="Stajich J.E."/>
        </authorList>
    </citation>
    <scope>NUCLEOTIDE SEQUENCE</scope>
    <source>
        <strain evidence="2">TK_41</strain>
    </source>
</reference>
<keyword evidence="3" id="KW-1185">Reference proteome</keyword>
<comment type="caution">
    <text evidence="2">The sequence shown here is derived from an EMBL/GenBank/DDBJ whole genome shotgun (WGS) entry which is preliminary data.</text>
</comment>
<evidence type="ECO:0000313" key="3">
    <source>
        <dbReference type="Proteomes" id="UP001172673"/>
    </source>
</evidence>
<dbReference type="Proteomes" id="UP001172673">
    <property type="component" value="Unassembled WGS sequence"/>
</dbReference>